<proteinExistence type="predicted"/>
<keyword evidence="2" id="KW-1185">Reference proteome</keyword>
<evidence type="ECO:0000313" key="1">
    <source>
        <dbReference type="EMBL" id="MBB6168132.1"/>
    </source>
</evidence>
<sequence>MADIVNLRMARKARARKLKEAEAEANRARFGRPKAERLKMERELERAARIHEGHRRETPGEEA</sequence>
<dbReference type="InterPro" id="IPR025227">
    <property type="entry name" value="DUF4169"/>
</dbReference>
<organism evidence="1 2">
    <name type="scientific">Chelatococcus composti</name>
    <dbReference type="NCBI Taxonomy" id="1743235"/>
    <lineage>
        <taxon>Bacteria</taxon>
        <taxon>Pseudomonadati</taxon>
        <taxon>Pseudomonadota</taxon>
        <taxon>Alphaproteobacteria</taxon>
        <taxon>Hyphomicrobiales</taxon>
        <taxon>Chelatococcaceae</taxon>
        <taxon>Chelatococcus</taxon>
    </lineage>
</organism>
<gene>
    <name evidence="1" type="ORF">HNQ73_001755</name>
</gene>
<dbReference type="AlphaFoldDB" id="A0A841K9L7"/>
<reference evidence="1 2" key="1">
    <citation type="submission" date="2020-08" db="EMBL/GenBank/DDBJ databases">
        <title>Genomic Encyclopedia of Type Strains, Phase IV (KMG-IV): sequencing the most valuable type-strain genomes for metagenomic binning, comparative biology and taxonomic classification.</title>
        <authorList>
            <person name="Goeker M."/>
        </authorList>
    </citation>
    <scope>NUCLEOTIDE SEQUENCE [LARGE SCALE GENOMIC DNA]</scope>
    <source>
        <strain evidence="1 2">DSM 101465</strain>
    </source>
</reference>
<protein>
    <recommendedName>
        <fullName evidence="3">DUF4169 domain-containing protein</fullName>
    </recommendedName>
</protein>
<dbReference type="EMBL" id="JACHEH010000003">
    <property type="protein sequence ID" value="MBB6168132.1"/>
    <property type="molecule type" value="Genomic_DNA"/>
</dbReference>
<dbReference type="Proteomes" id="UP000588017">
    <property type="component" value="Unassembled WGS sequence"/>
</dbReference>
<evidence type="ECO:0000313" key="2">
    <source>
        <dbReference type="Proteomes" id="UP000588017"/>
    </source>
</evidence>
<evidence type="ECO:0008006" key="3">
    <source>
        <dbReference type="Google" id="ProtNLM"/>
    </source>
</evidence>
<comment type="caution">
    <text evidence="1">The sequence shown here is derived from an EMBL/GenBank/DDBJ whole genome shotgun (WGS) entry which is preliminary data.</text>
</comment>
<name>A0A841K9L7_9HYPH</name>
<dbReference type="Pfam" id="PF13770">
    <property type="entry name" value="DUF4169"/>
    <property type="match status" value="1"/>
</dbReference>
<dbReference type="RefSeq" id="WP_183334257.1">
    <property type="nucleotide sequence ID" value="NZ_BMHX01000003.1"/>
</dbReference>
<accession>A0A841K9L7</accession>